<comment type="caution">
    <text evidence="18">The sequence shown here is derived from an EMBL/GenBank/DDBJ whole genome shotgun (WGS) entry which is preliminary data.</text>
</comment>
<evidence type="ECO:0000256" key="14">
    <source>
        <dbReference type="ARBA" id="ARBA00023316"/>
    </source>
</evidence>
<feature type="active site" evidence="16">
    <location>
        <position position="165"/>
    </location>
</feature>
<comment type="function">
    <text evidence="2 16">Cell wall formation.</text>
</comment>
<evidence type="ECO:0000256" key="13">
    <source>
        <dbReference type="ARBA" id="ARBA00023306"/>
    </source>
</evidence>
<evidence type="ECO:0000256" key="10">
    <source>
        <dbReference type="ARBA" id="ARBA00022960"/>
    </source>
</evidence>
<dbReference type="NCBIfam" id="NF000755">
    <property type="entry name" value="PRK00046.1"/>
    <property type="match status" value="1"/>
</dbReference>
<dbReference type="Gene3D" id="3.30.43.10">
    <property type="entry name" value="Uridine Diphospho-n-acetylenolpyruvylglucosamine Reductase, domain 2"/>
    <property type="match status" value="1"/>
</dbReference>
<evidence type="ECO:0000256" key="9">
    <source>
        <dbReference type="ARBA" id="ARBA00022857"/>
    </source>
</evidence>
<evidence type="ECO:0000256" key="5">
    <source>
        <dbReference type="ARBA" id="ARBA00022490"/>
    </source>
</evidence>
<gene>
    <name evidence="16" type="primary">murB</name>
    <name evidence="18" type="ORF">A3D56_03970</name>
</gene>
<accession>A0A1G2MVJ9</accession>
<sequence>MKIEEHISLKPLTTFGIGGKARYFSRAGSVAELEEAVVFAKKEKVPIFILGGGSNVLISDEGFAGLVIKMDILGIEFVPKKSGVVEVVAGAGEEWDYLVGLAVEKGLHGIENLSHIPGSVGAAPVQNIGAYGVEVKGTISFVEVFDIESGETRVLKNKGCQFSYRDSIFKGEKGKQLIVTKVGFELKSNGKVNISYRDLEAYFSKKKVDAPTLAEVRQAVVEIRCAKLPDWRVIGTAGSFFKNPIVTKRSFVALRKLYPELLSYPWSKGAVKLSLAWILDNVCNAKGFHVGKATVYKNQALVLVNEGGASAEEVKELASKLQALVKEKTGIMIEPEVQWVE</sequence>
<dbReference type="InterPro" id="IPR003170">
    <property type="entry name" value="MurB"/>
</dbReference>
<evidence type="ECO:0000259" key="17">
    <source>
        <dbReference type="PROSITE" id="PS51387"/>
    </source>
</evidence>
<comment type="similarity">
    <text evidence="16">Belongs to the MurB family.</text>
</comment>
<dbReference type="GO" id="GO:0051301">
    <property type="term" value="P:cell division"/>
    <property type="evidence" value="ECO:0007669"/>
    <property type="project" value="UniProtKB-KW"/>
</dbReference>
<evidence type="ECO:0000256" key="2">
    <source>
        <dbReference type="ARBA" id="ARBA00003921"/>
    </source>
</evidence>
<keyword evidence="6 16" id="KW-0132">Cell division</keyword>
<dbReference type="Proteomes" id="UP000177943">
    <property type="component" value="Unassembled WGS sequence"/>
</dbReference>
<keyword evidence="9 16" id="KW-0521">NADP</keyword>
<evidence type="ECO:0000256" key="8">
    <source>
        <dbReference type="ARBA" id="ARBA00022827"/>
    </source>
</evidence>
<evidence type="ECO:0000313" key="19">
    <source>
        <dbReference type="Proteomes" id="UP000177943"/>
    </source>
</evidence>
<dbReference type="EC" id="1.3.1.98" evidence="16"/>
<dbReference type="GO" id="GO:0009252">
    <property type="term" value="P:peptidoglycan biosynthetic process"/>
    <property type="evidence" value="ECO:0007669"/>
    <property type="project" value="UniProtKB-UniRule"/>
</dbReference>
<dbReference type="InterPro" id="IPR006094">
    <property type="entry name" value="Oxid_FAD_bind_N"/>
</dbReference>
<evidence type="ECO:0000256" key="4">
    <source>
        <dbReference type="ARBA" id="ARBA00004752"/>
    </source>
</evidence>
<dbReference type="GO" id="GO:0008360">
    <property type="term" value="P:regulation of cell shape"/>
    <property type="evidence" value="ECO:0007669"/>
    <property type="project" value="UniProtKB-KW"/>
</dbReference>
<feature type="active site" description="Proton donor" evidence="16">
    <location>
        <position position="239"/>
    </location>
</feature>
<keyword evidence="8 16" id="KW-0274">FAD</keyword>
<evidence type="ECO:0000256" key="1">
    <source>
        <dbReference type="ARBA" id="ARBA00001974"/>
    </source>
</evidence>
<name>A0A1G2MVJ9_9BACT</name>
<dbReference type="Pfam" id="PF01565">
    <property type="entry name" value="FAD_binding_4"/>
    <property type="match status" value="1"/>
</dbReference>
<evidence type="ECO:0000256" key="16">
    <source>
        <dbReference type="HAMAP-Rule" id="MF_00037"/>
    </source>
</evidence>
<dbReference type="NCBIfam" id="TIGR00179">
    <property type="entry name" value="murB"/>
    <property type="match status" value="1"/>
</dbReference>
<dbReference type="Pfam" id="PF02873">
    <property type="entry name" value="MurB_C"/>
    <property type="match status" value="1"/>
</dbReference>
<dbReference type="GO" id="GO:0071555">
    <property type="term" value="P:cell wall organization"/>
    <property type="evidence" value="ECO:0007669"/>
    <property type="project" value="UniProtKB-KW"/>
</dbReference>
<comment type="subcellular location">
    <subcellularLocation>
        <location evidence="3 16">Cytoplasm</location>
    </subcellularLocation>
</comment>
<dbReference type="PANTHER" id="PTHR21071">
    <property type="entry name" value="UDP-N-ACETYLENOLPYRUVOYLGLUCOSAMINE REDUCTASE"/>
    <property type="match status" value="1"/>
</dbReference>
<dbReference type="InterPro" id="IPR016167">
    <property type="entry name" value="FAD-bd_PCMH_sub1"/>
</dbReference>
<comment type="pathway">
    <text evidence="4 16">Cell wall biogenesis; peptidoglycan biosynthesis.</text>
</comment>
<keyword evidence="10 16" id="KW-0133">Cell shape</keyword>
<evidence type="ECO:0000256" key="11">
    <source>
        <dbReference type="ARBA" id="ARBA00022984"/>
    </source>
</evidence>
<dbReference type="InterPro" id="IPR016166">
    <property type="entry name" value="FAD-bd_PCMH"/>
</dbReference>
<evidence type="ECO:0000256" key="12">
    <source>
        <dbReference type="ARBA" id="ARBA00023002"/>
    </source>
</evidence>
<keyword evidence="13 16" id="KW-0131">Cell cycle</keyword>
<keyword evidence="11 16" id="KW-0573">Peptidoglycan synthesis</keyword>
<feature type="domain" description="FAD-binding PCMH-type" evidence="17">
    <location>
        <begin position="16"/>
        <end position="189"/>
    </location>
</feature>
<keyword evidence="7 16" id="KW-0285">Flavoprotein</keyword>
<evidence type="ECO:0000256" key="7">
    <source>
        <dbReference type="ARBA" id="ARBA00022630"/>
    </source>
</evidence>
<evidence type="ECO:0000256" key="3">
    <source>
        <dbReference type="ARBA" id="ARBA00004496"/>
    </source>
</evidence>
<proteinExistence type="inferred from homology"/>
<dbReference type="SUPFAM" id="SSF56194">
    <property type="entry name" value="Uridine diphospho-N-Acetylenolpyruvylglucosamine reductase, MurB, C-terminal domain"/>
    <property type="match status" value="1"/>
</dbReference>
<dbReference type="PANTHER" id="PTHR21071:SF4">
    <property type="entry name" value="UDP-N-ACETYLENOLPYRUVOYLGLUCOSAMINE REDUCTASE"/>
    <property type="match status" value="1"/>
</dbReference>
<dbReference type="GO" id="GO:0071949">
    <property type="term" value="F:FAD binding"/>
    <property type="evidence" value="ECO:0007669"/>
    <property type="project" value="InterPro"/>
</dbReference>
<dbReference type="InterPro" id="IPR011601">
    <property type="entry name" value="MurB_C"/>
</dbReference>
<organism evidence="18 19">
    <name type="scientific">Candidatus Taylorbacteria bacterium RIFCSPHIGHO2_02_FULL_45_35</name>
    <dbReference type="NCBI Taxonomy" id="1802311"/>
    <lineage>
        <taxon>Bacteria</taxon>
        <taxon>Candidatus Tayloriibacteriota</taxon>
    </lineage>
</organism>
<dbReference type="AlphaFoldDB" id="A0A1G2MVJ9"/>
<keyword evidence="12 16" id="KW-0560">Oxidoreductase</keyword>
<evidence type="ECO:0000256" key="15">
    <source>
        <dbReference type="ARBA" id="ARBA00048914"/>
    </source>
</evidence>
<dbReference type="HAMAP" id="MF_00037">
    <property type="entry name" value="MurB"/>
    <property type="match status" value="1"/>
</dbReference>
<dbReference type="GO" id="GO:0005829">
    <property type="term" value="C:cytosol"/>
    <property type="evidence" value="ECO:0007669"/>
    <property type="project" value="TreeGrafter"/>
</dbReference>
<dbReference type="PROSITE" id="PS51387">
    <property type="entry name" value="FAD_PCMH"/>
    <property type="match status" value="1"/>
</dbReference>
<dbReference type="NCBIfam" id="NF010478">
    <property type="entry name" value="PRK13903.1"/>
    <property type="match status" value="1"/>
</dbReference>
<comment type="cofactor">
    <cofactor evidence="1 16">
        <name>FAD</name>
        <dbReference type="ChEBI" id="CHEBI:57692"/>
    </cofactor>
</comment>
<dbReference type="SUPFAM" id="SSF56176">
    <property type="entry name" value="FAD-binding/transporter-associated domain-like"/>
    <property type="match status" value="1"/>
</dbReference>
<dbReference type="EMBL" id="MHRP01000005">
    <property type="protein sequence ID" value="OHA27794.1"/>
    <property type="molecule type" value="Genomic_DNA"/>
</dbReference>
<keyword evidence="14 16" id="KW-0961">Cell wall biogenesis/degradation</keyword>
<dbReference type="GO" id="GO:0008762">
    <property type="term" value="F:UDP-N-acetylmuramate dehydrogenase activity"/>
    <property type="evidence" value="ECO:0007669"/>
    <property type="project" value="UniProtKB-UniRule"/>
</dbReference>
<dbReference type="InterPro" id="IPR016169">
    <property type="entry name" value="FAD-bd_PCMH_sub2"/>
</dbReference>
<protein>
    <recommendedName>
        <fullName evidence="16">UDP-N-acetylenolpyruvoylglucosamine reductase</fullName>
        <ecNumber evidence="16">1.3.1.98</ecNumber>
    </recommendedName>
    <alternativeName>
        <fullName evidence="16">UDP-N-acetylmuramate dehydrogenase</fullName>
    </alternativeName>
</protein>
<comment type="catalytic activity">
    <reaction evidence="15 16">
        <text>UDP-N-acetyl-alpha-D-muramate + NADP(+) = UDP-N-acetyl-3-O-(1-carboxyvinyl)-alpha-D-glucosamine + NADPH + H(+)</text>
        <dbReference type="Rhea" id="RHEA:12248"/>
        <dbReference type="ChEBI" id="CHEBI:15378"/>
        <dbReference type="ChEBI" id="CHEBI:57783"/>
        <dbReference type="ChEBI" id="CHEBI:58349"/>
        <dbReference type="ChEBI" id="CHEBI:68483"/>
        <dbReference type="ChEBI" id="CHEBI:70757"/>
        <dbReference type="EC" id="1.3.1.98"/>
    </reaction>
</comment>
<evidence type="ECO:0000313" key="18">
    <source>
        <dbReference type="EMBL" id="OHA27794.1"/>
    </source>
</evidence>
<dbReference type="InterPro" id="IPR036318">
    <property type="entry name" value="FAD-bd_PCMH-like_sf"/>
</dbReference>
<keyword evidence="5 16" id="KW-0963">Cytoplasm</keyword>
<dbReference type="UniPathway" id="UPA00219"/>
<feature type="active site" evidence="16">
    <location>
        <position position="336"/>
    </location>
</feature>
<evidence type="ECO:0000256" key="6">
    <source>
        <dbReference type="ARBA" id="ARBA00022618"/>
    </source>
</evidence>
<reference evidence="18 19" key="1">
    <citation type="journal article" date="2016" name="Nat. Commun.">
        <title>Thousands of microbial genomes shed light on interconnected biogeochemical processes in an aquifer system.</title>
        <authorList>
            <person name="Anantharaman K."/>
            <person name="Brown C.T."/>
            <person name="Hug L.A."/>
            <person name="Sharon I."/>
            <person name="Castelle C.J."/>
            <person name="Probst A.J."/>
            <person name="Thomas B.C."/>
            <person name="Singh A."/>
            <person name="Wilkins M.J."/>
            <person name="Karaoz U."/>
            <person name="Brodie E.L."/>
            <person name="Williams K.H."/>
            <person name="Hubbard S.S."/>
            <person name="Banfield J.F."/>
        </authorList>
    </citation>
    <scope>NUCLEOTIDE SEQUENCE [LARGE SCALE GENOMIC DNA]</scope>
</reference>
<dbReference type="Gene3D" id="3.30.465.10">
    <property type="match status" value="1"/>
</dbReference>
<dbReference type="InterPro" id="IPR036635">
    <property type="entry name" value="MurB_C_sf"/>
</dbReference>
<dbReference type="Gene3D" id="3.90.78.10">
    <property type="entry name" value="UDP-N-acetylenolpyruvoylglucosamine reductase, C-terminal domain"/>
    <property type="match status" value="1"/>
</dbReference>